<sequence>MRYVFGGTVALGLSATLACASPASEPPQGHLELVLENLEREPCAGSMSHLEAHVERIFEFLGVAVPGDFRVPVYVEDDVPCGFYACYLPATRSVHVPDLDRGSRRPTGVIRHELAHAVIDRAWGRSVPFLTEGLAEAMARSTAWPVLPEPTLAIGDMLDATGLALDYQAAARFVRFLIDTRGLAAFEQFFRSTQERSQTAIRASIEAVYGEDFDSLESEFLAGPACQYQLDLCDERGADRLDEAWLEVFAASCLDPDFYGSDGADRPLFATRRTLRLDEGGSYRLRLEGELVVSPGGIPRLPQVALVRCGGCDQQFTRVFQPGEHELQLDAGLYALELLPADTSVLTVAIDRVDEGESPP</sequence>
<reference evidence="3" key="1">
    <citation type="submission" date="2016-10" db="EMBL/GenBank/DDBJ databases">
        <authorList>
            <person name="Varghese N."/>
            <person name="Submissions S."/>
        </authorList>
    </citation>
    <scope>NUCLEOTIDE SEQUENCE [LARGE SCALE GENOMIC DNA]</scope>
    <source>
        <strain evidence="3">ATCC 25963</strain>
    </source>
</reference>
<evidence type="ECO:0008006" key="4">
    <source>
        <dbReference type="Google" id="ProtNLM"/>
    </source>
</evidence>
<evidence type="ECO:0000313" key="3">
    <source>
        <dbReference type="Proteomes" id="UP000199400"/>
    </source>
</evidence>
<protein>
    <recommendedName>
        <fullName evidence="4">Peptidase MA superfamily protein</fullName>
    </recommendedName>
</protein>
<feature type="chain" id="PRO_5011755903" description="Peptidase MA superfamily protein" evidence="1">
    <location>
        <begin position="21"/>
        <end position="360"/>
    </location>
</feature>
<dbReference type="EMBL" id="FOMX01000003">
    <property type="protein sequence ID" value="SFD66549.1"/>
    <property type="molecule type" value="Genomic_DNA"/>
</dbReference>
<evidence type="ECO:0000313" key="2">
    <source>
        <dbReference type="EMBL" id="SFD66549.1"/>
    </source>
</evidence>
<keyword evidence="3" id="KW-1185">Reference proteome</keyword>
<dbReference type="AlphaFoldDB" id="A0A1I1U6Z4"/>
<gene>
    <name evidence="2" type="ORF">SAMN02745121_01020</name>
</gene>
<feature type="signal peptide" evidence="1">
    <location>
        <begin position="1"/>
        <end position="20"/>
    </location>
</feature>
<proteinExistence type="predicted"/>
<evidence type="ECO:0000256" key="1">
    <source>
        <dbReference type="SAM" id="SignalP"/>
    </source>
</evidence>
<name>A0A1I1U6Z4_9BACT</name>
<dbReference type="Proteomes" id="UP000199400">
    <property type="component" value="Unassembled WGS sequence"/>
</dbReference>
<keyword evidence="1" id="KW-0732">Signal</keyword>
<dbReference type="STRING" id="54.SAMN02745121_01020"/>
<organism evidence="2 3">
    <name type="scientific">Nannocystis exedens</name>
    <dbReference type="NCBI Taxonomy" id="54"/>
    <lineage>
        <taxon>Bacteria</taxon>
        <taxon>Pseudomonadati</taxon>
        <taxon>Myxococcota</taxon>
        <taxon>Polyangia</taxon>
        <taxon>Nannocystales</taxon>
        <taxon>Nannocystaceae</taxon>
        <taxon>Nannocystis</taxon>
    </lineage>
</organism>
<accession>A0A1I1U6Z4</accession>
<dbReference type="PROSITE" id="PS51257">
    <property type="entry name" value="PROKAR_LIPOPROTEIN"/>
    <property type="match status" value="1"/>
</dbReference>